<name>V4ABI7_LOTGI</name>
<dbReference type="KEGG" id="lgi:LOTGIDRAFT_118580"/>
<dbReference type="Pfam" id="PF14969">
    <property type="entry name" value="DUF4508"/>
    <property type="match status" value="1"/>
</dbReference>
<reference evidence="1 2" key="1">
    <citation type="journal article" date="2013" name="Nature">
        <title>Insights into bilaterian evolution from three spiralian genomes.</title>
        <authorList>
            <person name="Simakov O."/>
            <person name="Marletaz F."/>
            <person name="Cho S.J."/>
            <person name="Edsinger-Gonzales E."/>
            <person name="Havlak P."/>
            <person name="Hellsten U."/>
            <person name="Kuo D.H."/>
            <person name="Larsson T."/>
            <person name="Lv J."/>
            <person name="Arendt D."/>
            <person name="Savage R."/>
            <person name="Osoegawa K."/>
            <person name="de Jong P."/>
            <person name="Grimwood J."/>
            <person name="Chapman J.A."/>
            <person name="Shapiro H."/>
            <person name="Aerts A."/>
            <person name="Otillar R.P."/>
            <person name="Terry A.Y."/>
            <person name="Boore J.L."/>
            <person name="Grigoriev I.V."/>
            <person name="Lindberg D.R."/>
            <person name="Seaver E.C."/>
            <person name="Weisblat D.A."/>
            <person name="Putnam N.H."/>
            <person name="Rokhsar D.S."/>
        </authorList>
    </citation>
    <scope>NUCLEOTIDE SEQUENCE [LARGE SCALE GENOMIC DNA]</scope>
</reference>
<dbReference type="CTD" id="20231632"/>
<dbReference type="PANTHER" id="PTHR16260">
    <property type="entry name" value="SIMILAR TO 1700123O20RIK PROTEIN"/>
    <property type="match status" value="1"/>
</dbReference>
<accession>V4ABI7</accession>
<sequence>MSTSCIEKEQQCVLHWFQGWSAMQKSNFLKDMLDKAVPNNVDALFDAMDCMSVRDRPPSIFQCQLKLFTQWFAAWSEAERNQFLIQLQSIDPNFVAQFNFEVQQMNGQRS</sequence>
<protein>
    <submittedName>
        <fullName evidence="1">Uncharacterized protein</fullName>
    </submittedName>
</protein>
<dbReference type="OrthoDB" id="6514241at2759"/>
<evidence type="ECO:0000313" key="1">
    <source>
        <dbReference type="EMBL" id="ESO94182.1"/>
    </source>
</evidence>
<dbReference type="InterPro" id="IPR028019">
    <property type="entry name" value="DUF4508"/>
</dbReference>
<dbReference type="HOGENOM" id="CLU_121983_1_0_1"/>
<dbReference type="AlphaFoldDB" id="V4ABI7"/>
<dbReference type="EMBL" id="KB201847">
    <property type="protein sequence ID" value="ESO94182.1"/>
    <property type="molecule type" value="Genomic_DNA"/>
</dbReference>
<evidence type="ECO:0000313" key="2">
    <source>
        <dbReference type="Proteomes" id="UP000030746"/>
    </source>
</evidence>
<proteinExistence type="predicted"/>
<keyword evidence="2" id="KW-1185">Reference proteome</keyword>
<dbReference type="Proteomes" id="UP000030746">
    <property type="component" value="Unassembled WGS sequence"/>
</dbReference>
<dbReference type="STRING" id="225164.V4ABI7"/>
<organism evidence="1 2">
    <name type="scientific">Lottia gigantea</name>
    <name type="common">Giant owl limpet</name>
    <dbReference type="NCBI Taxonomy" id="225164"/>
    <lineage>
        <taxon>Eukaryota</taxon>
        <taxon>Metazoa</taxon>
        <taxon>Spiralia</taxon>
        <taxon>Lophotrochozoa</taxon>
        <taxon>Mollusca</taxon>
        <taxon>Gastropoda</taxon>
        <taxon>Patellogastropoda</taxon>
        <taxon>Lottioidea</taxon>
        <taxon>Lottiidae</taxon>
        <taxon>Lottia</taxon>
    </lineage>
</organism>
<dbReference type="OMA" id="WFNYVSQ"/>
<gene>
    <name evidence="1" type="ORF">LOTGIDRAFT_118580</name>
</gene>
<dbReference type="RefSeq" id="XP_009055030.1">
    <property type="nucleotide sequence ID" value="XM_009056782.1"/>
</dbReference>
<dbReference type="PANTHER" id="PTHR16260:SF3">
    <property type="entry name" value="CHROMOSOME 14 OPEN READING FRAME 119-LIKE-RELATED"/>
    <property type="match status" value="1"/>
</dbReference>
<dbReference type="GeneID" id="20231632"/>